<dbReference type="SUPFAM" id="SSF52540">
    <property type="entry name" value="P-loop containing nucleoside triphosphate hydrolases"/>
    <property type="match status" value="1"/>
</dbReference>
<evidence type="ECO:0000256" key="3">
    <source>
        <dbReference type="ARBA" id="ARBA00022741"/>
    </source>
</evidence>
<dbReference type="PANTHER" id="PTHR42711">
    <property type="entry name" value="ABC TRANSPORTER ATP-BINDING PROTEIN"/>
    <property type="match status" value="1"/>
</dbReference>
<dbReference type="InterPro" id="IPR003439">
    <property type="entry name" value="ABC_transporter-like_ATP-bd"/>
</dbReference>
<dbReference type="PANTHER" id="PTHR42711:SF5">
    <property type="entry name" value="ABC TRANSPORTER ATP-BINDING PROTEIN NATA"/>
    <property type="match status" value="1"/>
</dbReference>
<dbReference type="InterPro" id="IPR050763">
    <property type="entry name" value="ABC_transporter_ATP-binding"/>
</dbReference>
<dbReference type="EMBL" id="JQIF01000039">
    <property type="protein sequence ID" value="KGJ53503.1"/>
    <property type="molecule type" value="Genomic_DNA"/>
</dbReference>
<dbReference type="SMART" id="SM00382">
    <property type="entry name" value="AAA"/>
    <property type="match status" value="1"/>
</dbReference>
<dbReference type="InterPro" id="IPR017871">
    <property type="entry name" value="ABC_transporter-like_CS"/>
</dbReference>
<dbReference type="InterPro" id="IPR003593">
    <property type="entry name" value="AAA+_ATPase"/>
</dbReference>
<evidence type="ECO:0000313" key="7">
    <source>
        <dbReference type="Proteomes" id="UP000030008"/>
    </source>
</evidence>
<evidence type="ECO:0000256" key="2">
    <source>
        <dbReference type="ARBA" id="ARBA00022448"/>
    </source>
</evidence>
<sequence length="239" mass="26679">MKSIEVSDITKTYNGRTVVDRLSFSVDKGEVFGLLGHNGAGKSTTIDCLLGLTKPDSGSARILGQNAAKHRKTLFEHVGVQLQHAAHANNIRVCEVCEETAALSHEPADYHALLKQFQLEAFTNQKVEQLSGGERQKLSVVVALIPNPQVIFLDELTTGLDVAARREVWHILKSLKQKGMTIFLTTHYMEEAENLCDRLLILKQGKKLCEGSVEELIENSPYENLEEAYLWYSEEEVSI</sequence>
<dbReference type="RefSeq" id="WP_044905048.1">
    <property type="nucleotide sequence ID" value="NZ_JQIF01000039.1"/>
</dbReference>
<dbReference type="Gene3D" id="3.40.50.300">
    <property type="entry name" value="P-loop containing nucleotide triphosphate hydrolases"/>
    <property type="match status" value="1"/>
</dbReference>
<evidence type="ECO:0000259" key="5">
    <source>
        <dbReference type="PROSITE" id="PS50893"/>
    </source>
</evidence>
<name>A0A099I9F0_CLOIN</name>
<evidence type="ECO:0000313" key="6">
    <source>
        <dbReference type="EMBL" id="KGJ53503.1"/>
    </source>
</evidence>
<keyword evidence="4" id="KW-0067">ATP-binding</keyword>
<reference evidence="6 7" key="1">
    <citation type="submission" date="2014-08" db="EMBL/GenBank/DDBJ databases">
        <title>Clostridium innocuum, an unnegligible vancomycin-resistant pathogen causing extra-intestinal infections.</title>
        <authorList>
            <person name="Feng Y."/>
            <person name="Chiu C.-H."/>
        </authorList>
    </citation>
    <scope>NUCLEOTIDE SEQUENCE [LARGE SCALE GENOMIC DNA]</scope>
    <source>
        <strain evidence="6 7">AN88</strain>
    </source>
</reference>
<dbReference type="CDD" id="cd03230">
    <property type="entry name" value="ABC_DR_subfamily_A"/>
    <property type="match status" value="1"/>
</dbReference>
<dbReference type="Pfam" id="PF00005">
    <property type="entry name" value="ABC_tran"/>
    <property type="match status" value="1"/>
</dbReference>
<comment type="similarity">
    <text evidence="1">Belongs to the ABC transporter superfamily.</text>
</comment>
<accession>A0A099I9F0</accession>
<keyword evidence="2" id="KW-0813">Transport</keyword>
<dbReference type="Proteomes" id="UP000030008">
    <property type="component" value="Unassembled WGS sequence"/>
</dbReference>
<protein>
    <submittedName>
        <fullName evidence="6">ABC transporter</fullName>
    </submittedName>
</protein>
<evidence type="ECO:0000256" key="1">
    <source>
        <dbReference type="ARBA" id="ARBA00005417"/>
    </source>
</evidence>
<dbReference type="GO" id="GO:0016887">
    <property type="term" value="F:ATP hydrolysis activity"/>
    <property type="evidence" value="ECO:0007669"/>
    <property type="project" value="InterPro"/>
</dbReference>
<dbReference type="PROSITE" id="PS00211">
    <property type="entry name" value="ABC_TRANSPORTER_1"/>
    <property type="match status" value="1"/>
</dbReference>
<organism evidence="6 7">
    <name type="scientific">Clostridium innocuum</name>
    <dbReference type="NCBI Taxonomy" id="1522"/>
    <lineage>
        <taxon>Bacteria</taxon>
        <taxon>Bacillati</taxon>
        <taxon>Bacillota</taxon>
        <taxon>Clostridia</taxon>
        <taxon>Eubacteriales</taxon>
        <taxon>Clostridiaceae</taxon>
        <taxon>Clostridium</taxon>
    </lineage>
</organism>
<feature type="domain" description="ABC transporter" evidence="5">
    <location>
        <begin position="4"/>
        <end position="229"/>
    </location>
</feature>
<gene>
    <name evidence="6" type="ORF">CIAN88_08785</name>
</gene>
<comment type="caution">
    <text evidence="6">The sequence shown here is derived from an EMBL/GenBank/DDBJ whole genome shotgun (WGS) entry which is preliminary data.</text>
</comment>
<evidence type="ECO:0000256" key="4">
    <source>
        <dbReference type="ARBA" id="ARBA00022840"/>
    </source>
</evidence>
<dbReference type="InterPro" id="IPR027417">
    <property type="entry name" value="P-loop_NTPase"/>
</dbReference>
<proteinExistence type="inferred from homology"/>
<dbReference type="AlphaFoldDB" id="A0A099I9F0"/>
<keyword evidence="3" id="KW-0547">Nucleotide-binding</keyword>
<dbReference type="PROSITE" id="PS50893">
    <property type="entry name" value="ABC_TRANSPORTER_2"/>
    <property type="match status" value="1"/>
</dbReference>
<dbReference type="GO" id="GO:0005524">
    <property type="term" value="F:ATP binding"/>
    <property type="evidence" value="ECO:0007669"/>
    <property type="project" value="UniProtKB-KW"/>
</dbReference>